<gene>
    <name evidence="2" type="primary">fpvR</name>
    <name evidence="2" type="ORF">GCM10010096_22930</name>
</gene>
<organism evidence="2 3">
    <name type="scientific">Alcaligenes pakistanensis</name>
    <dbReference type="NCBI Taxonomy" id="1482717"/>
    <lineage>
        <taxon>Bacteria</taxon>
        <taxon>Pseudomonadati</taxon>
        <taxon>Pseudomonadota</taxon>
        <taxon>Betaproteobacteria</taxon>
        <taxon>Burkholderiales</taxon>
        <taxon>Alcaligenaceae</taxon>
        <taxon>Alcaligenes</taxon>
    </lineage>
</organism>
<dbReference type="Proteomes" id="UP000608923">
    <property type="component" value="Unassembled WGS sequence"/>
</dbReference>
<keyword evidence="3" id="KW-1185">Reference proteome</keyword>
<evidence type="ECO:0000313" key="2">
    <source>
        <dbReference type="EMBL" id="GHC50333.1"/>
    </source>
</evidence>
<dbReference type="PANTHER" id="PTHR30273:SF2">
    <property type="entry name" value="PROTEIN FECR"/>
    <property type="match status" value="1"/>
</dbReference>
<comment type="caution">
    <text evidence="2">The sequence shown here is derived from an EMBL/GenBank/DDBJ whole genome shotgun (WGS) entry which is preliminary data.</text>
</comment>
<evidence type="ECO:0000259" key="1">
    <source>
        <dbReference type="Pfam" id="PF04773"/>
    </source>
</evidence>
<sequence>MSNACPLLFLDIDHGVYMHLSPDHTVPDDPRAAAAFWLSKSSLRPLSDQEQQALQDWLQNAAHRHEYELMKGVWNATALVPAERLRALAKDPQTPPRRQGLGWSGGLALGAVVCITVALTQFEFNPEQAWHEANYSSAVGEIRRVTLPDQSVITLNTDTRLQVRYFAHRREIALLRGQALFEVQSDRAQPFDVQAGDTQVRVTGTRFDVLYLPEQTQVTVQSGSVRVRQGAWWWRQQVDLHADQQISLSPQITELKAQTADVQSALSWEQGTLIYKNVRLDQAIAQINRYRTKPITLSQASLGAIRIGGTVPIARTQDFLDTLPRIAAVRVEHQVNGEALILPK</sequence>
<reference evidence="3" key="1">
    <citation type="journal article" date="2019" name="Int. J. Syst. Evol. Microbiol.">
        <title>The Global Catalogue of Microorganisms (GCM) 10K type strain sequencing project: providing services to taxonomists for standard genome sequencing and annotation.</title>
        <authorList>
            <consortium name="The Broad Institute Genomics Platform"/>
            <consortium name="The Broad Institute Genome Sequencing Center for Infectious Disease"/>
            <person name="Wu L."/>
            <person name="Ma J."/>
        </authorList>
    </citation>
    <scope>NUCLEOTIDE SEQUENCE [LARGE SCALE GENOMIC DNA]</scope>
    <source>
        <strain evidence="3">KCTC 42083</strain>
    </source>
</reference>
<dbReference type="PANTHER" id="PTHR30273">
    <property type="entry name" value="PERIPLASMIC SIGNAL SENSOR AND SIGMA FACTOR ACTIVATOR FECR-RELATED"/>
    <property type="match status" value="1"/>
</dbReference>
<name>A0A8H9IL31_9BURK</name>
<dbReference type="Gene3D" id="2.60.120.1440">
    <property type="match status" value="1"/>
</dbReference>
<dbReference type="Pfam" id="PF04773">
    <property type="entry name" value="FecR"/>
    <property type="match status" value="1"/>
</dbReference>
<dbReference type="AlphaFoldDB" id="A0A8H9IL31"/>
<proteinExistence type="predicted"/>
<evidence type="ECO:0000313" key="3">
    <source>
        <dbReference type="Proteomes" id="UP000608923"/>
    </source>
</evidence>
<protein>
    <submittedName>
        <fullName evidence="2">Protein FpvR</fullName>
    </submittedName>
</protein>
<dbReference type="PIRSF" id="PIRSF018266">
    <property type="entry name" value="FecR"/>
    <property type="match status" value="1"/>
</dbReference>
<accession>A0A8H9IL31</accession>
<dbReference type="InterPro" id="IPR006860">
    <property type="entry name" value="FecR"/>
</dbReference>
<dbReference type="InterPro" id="IPR012373">
    <property type="entry name" value="Ferrdict_sens_TM"/>
</dbReference>
<feature type="domain" description="FecR protein" evidence="1">
    <location>
        <begin position="134"/>
        <end position="226"/>
    </location>
</feature>
<dbReference type="EMBL" id="BMZN01000003">
    <property type="protein sequence ID" value="GHC50333.1"/>
    <property type="molecule type" value="Genomic_DNA"/>
</dbReference>
<dbReference type="GO" id="GO:0016989">
    <property type="term" value="F:sigma factor antagonist activity"/>
    <property type="evidence" value="ECO:0007669"/>
    <property type="project" value="TreeGrafter"/>
</dbReference>